<sequence length="455" mass="48059">MSPTNMPLWGRDLSSDLSNAKSTLSSWDSCMAKAYCKWPVIAAIIVGGVIVLAILACIINCACLGYQCCTCCCSCFSCCCPSGRRRNKVPKYYDDPTFNNPHSATPFDQPPRPAPPAYRGAVTTATFDSSKAPSSTVNEDALPEMPTWASAVDKHVEDDRHEDVEMEPLNAMGHPDRHGAGTPMHPGSGYSDYQPEHGTNALSGYRGFGPTDPYARRSPAPAALAATQDPYGRRSPGIAATTPAMDPYGRRSPGPAAAFNTPPDPYGRRSPGPAAAYGTHDPYAGAPRSPGLTSPVGAAGPYDQHSAYEHQATYSSPYEDYSPANAGHSPLDAGPPAGYRGLTSPSPVAAYKPPTTYSPAPMPYASPTSPGPEQHRGPGFQRQPSFGSNQYPPTYVSRVMSPGVSATPPPPFQSQPPSEYGGHDHSVGMAVTSPTRDRPPSLLQSGRQPGPGPMH</sequence>
<dbReference type="RefSeq" id="XP_058325446.1">
    <property type="nucleotide sequence ID" value="XM_058479923.1"/>
</dbReference>
<feature type="region of interest" description="Disordered" evidence="1">
    <location>
        <begin position="316"/>
        <end position="455"/>
    </location>
</feature>
<dbReference type="GO" id="GO:0005935">
    <property type="term" value="C:cellular bud neck"/>
    <property type="evidence" value="ECO:0007669"/>
    <property type="project" value="TreeGrafter"/>
</dbReference>
<evidence type="ECO:0000313" key="4">
    <source>
        <dbReference type="Proteomes" id="UP001150941"/>
    </source>
</evidence>
<keyword evidence="4" id="KW-1185">Reference proteome</keyword>
<name>A0A9W9N805_9EURO</name>
<dbReference type="GO" id="GO:0005886">
    <property type="term" value="C:plasma membrane"/>
    <property type="evidence" value="ECO:0007669"/>
    <property type="project" value="TreeGrafter"/>
</dbReference>
<evidence type="ECO:0000313" key="3">
    <source>
        <dbReference type="EMBL" id="KAJ5214949.1"/>
    </source>
</evidence>
<protein>
    <recommendedName>
        <fullName evidence="5">Fibroin-3 related protein</fullName>
    </recommendedName>
</protein>
<dbReference type="AlphaFoldDB" id="A0A9W9N805"/>
<feature type="compositionally biased region" description="Polar residues" evidence="1">
    <location>
        <begin position="382"/>
        <end position="392"/>
    </location>
</feature>
<dbReference type="InterPro" id="IPR037504">
    <property type="entry name" value="PSI_induc_2"/>
</dbReference>
<feature type="compositionally biased region" description="Low complexity" evidence="1">
    <location>
        <begin position="216"/>
        <end position="226"/>
    </location>
</feature>
<reference evidence="3" key="2">
    <citation type="journal article" date="2023" name="IMA Fungus">
        <title>Comparative genomic study of the Penicillium genus elucidates a diverse pangenome and 15 lateral gene transfer events.</title>
        <authorList>
            <person name="Petersen C."/>
            <person name="Sorensen T."/>
            <person name="Nielsen M.R."/>
            <person name="Sondergaard T.E."/>
            <person name="Sorensen J.L."/>
            <person name="Fitzpatrick D.A."/>
            <person name="Frisvad J.C."/>
            <person name="Nielsen K.L."/>
        </authorList>
    </citation>
    <scope>NUCLEOTIDE SEQUENCE</scope>
    <source>
        <strain evidence="3">IBT 19713</strain>
    </source>
</reference>
<keyword evidence="2" id="KW-0472">Membrane</keyword>
<feature type="region of interest" description="Disordered" evidence="1">
    <location>
        <begin position="172"/>
        <end position="303"/>
    </location>
</feature>
<evidence type="ECO:0008006" key="5">
    <source>
        <dbReference type="Google" id="ProtNLM"/>
    </source>
</evidence>
<dbReference type="EMBL" id="JAPQKS010000009">
    <property type="protein sequence ID" value="KAJ5214949.1"/>
    <property type="molecule type" value="Genomic_DNA"/>
</dbReference>
<proteinExistence type="predicted"/>
<evidence type="ECO:0000256" key="1">
    <source>
        <dbReference type="SAM" id="MobiDB-lite"/>
    </source>
</evidence>
<comment type="caution">
    <text evidence="3">The sequence shown here is derived from an EMBL/GenBank/DDBJ whole genome shotgun (WGS) entry which is preliminary data.</text>
</comment>
<dbReference type="Proteomes" id="UP001150941">
    <property type="component" value="Unassembled WGS sequence"/>
</dbReference>
<gene>
    <name evidence="3" type="ORF">N7468_010628</name>
</gene>
<keyword evidence="2" id="KW-0812">Transmembrane</keyword>
<dbReference type="PANTHER" id="PTHR40018">
    <property type="entry name" value="[PSI+] INDUCTION PROTEIN 2"/>
    <property type="match status" value="1"/>
</dbReference>
<dbReference type="GeneID" id="83207227"/>
<accession>A0A9W9N805</accession>
<organism evidence="3 4">
    <name type="scientific">Penicillium chermesinum</name>
    <dbReference type="NCBI Taxonomy" id="63820"/>
    <lineage>
        <taxon>Eukaryota</taxon>
        <taxon>Fungi</taxon>
        <taxon>Dikarya</taxon>
        <taxon>Ascomycota</taxon>
        <taxon>Pezizomycotina</taxon>
        <taxon>Eurotiomycetes</taxon>
        <taxon>Eurotiomycetidae</taxon>
        <taxon>Eurotiales</taxon>
        <taxon>Aspergillaceae</taxon>
        <taxon>Penicillium</taxon>
    </lineage>
</organism>
<keyword evidence="2" id="KW-1133">Transmembrane helix</keyword>
<dbReference type="PANTHER" id="PTHR40018:SF1">
    <property type="entry name" value="[PSI+] INDUCTION PROTEIN 2"/>
    <property type="match status" value="1"/>
</dbReference>
<feature type="transmembrane region" description="Helical" evidence="2">
    <location>
        <begin position="40"/>
        <end position="67"/>
    </location>
</feature>
<reference evidence="3" key="1">
    <citation type="submission" date="2022-11" db="EMBL/GenBank/DDBJ databases">
        <authorList>
            <person name="Petersen C."/>
        </authorList>
    </citation>
    <scope>NUCLEOTIDE SEQUENCE</scope>
    <source>
        <strain evidence="3">IBT 19713</strain>
    </source>
</reference>
<evidence type="ECO:0000256" key="2">
    <source>
        <dbReference type="SAM" id="Phobius"/>
    </source>
</evidence>
<dbReference type="OrthoDB" id="5401332at2759"/>